<evidence type="ECO:0000313" key="3">
    <source>
        <dbReference type="EMBL" id="OLQ01800.1"/>
    </source>
</evidence>
<dbReference type="SUPFAM" id="SSF53335">
    <property type="entry name" value="S-adenosyl-L-methionine-dependent methyltransferases"/>
    <property type="match status" value="1"/>
</dbReference>
<feature type="chain" id="PRO_5012773801" description="Methyltransferase domain-containing protein" evidence="1">
    <location>
        <begin position="16"/>
        <end position="321"/>
    </location>
</feature>
<dbReference type="Proteomes" id="UP000186817">
    <property type="component" value="Unassembled WGS sequence"/>
</dbReference>
<dbReference type="CDD" id="cd02440">
    <property type="entry name" value="AdoMet_MTases"/>
    <property type="match status" value="1"/>
</dbReference>
<dbReference type="InterPro" id="IPR025714">
    <property type="entry name" value="Methyltranfer_dom"/>
</dbReference>
<evidence type="ECO:0000259" key="2">
    <source>
        <dbReference type="Pfam" id="PF13679"/>
    </source>
</evidence>
<protein>
    <recommendedName>
        <fullName evidence="2">Methyltransferase domain-containing protein</fullName>
    </recommendedName>
</protein>
<accession>A0A1Q9E306</accession>
<dbReference type="EMBL" id="LSRX01000281">
    <property type="protein sequence ID" value="OLQ01800.1"/>
    <property type="molecule type" value="Genomic_DNA"/>
</dbReference>
<dbReference type="Gene3D" id="3.40.50.150">
    <property type="entry name" value="Vaccinia Virus protein VP39"/>
    <property type="match status" value="1"/>
</dbReference>
<evidence type="ECO:0000256" key="1">
    <source>
        <dbReference type="SAM" id="SignalP"/>
    </source>
</evidence>
<gene>
    <name evidence="3" type="ORF">AK812_SmicGene15428</name>
</gene>
<dbReference type="InterPro" id="IPR029063">
    <property type="entry name" value="SAM-dependent_MTases_sf"/>
</dbReference>
<feature type="domain" description="Methyltransferase" evidence="2">
    <location>
        <begin position="122"/>
        <end position="254"/>
    </location>
</feature>
<name>A0A1Q9E306_SYMMI</name>
<organism evidence="3 4">
    <name type="scientific">Symbiodinium microadriaticum</name>
    <name type="common">Dinoflagellate</name>
    <name type="synonym">Zooxanthella microadriatica</name>
    <dbReference type="NCBI Taxonomy" id="2951"/>
    <lineage>
        <taxon>Eukaryota</taxon>
        <taxon>Sar</taxon>
        <taxon>Alveolata</taxon>
        <taxon>Dinophyceae</taxon>
        <taxon>Suessiales</taxon>
        <taxon>Symbiodiniaceae</taxon>
        <taxon>Symbiodinium</taxon>
    </lineage>
</organism>
<proteinExistence type="predicted"/>
<keyword evidence="4" id="KW-1185">Reference proteome</keyword>
<comment type="caution">
    <text evidence="3">The sequence shown here is derived from an EMBL/GenBank/DDBJ whole genome shotgun (WGS) entry which is preliminary data.</text>
</comment>
<dbReference type="OrthoDB" id="10258156at2759"/>
<reference evidence="3 4" key="1">
    <citation type="submission" date="2016-02" db="EMBL/GenBank/DDBJ databases">
        <title>Genome analysis of coral dinoflagellate symbionts highlights evolutionary adaptations to a symbiotic lifestyle.</title>
        <authorList>
            <person name="Aranda M."/>
            <person name="Li Y."/>
            <person name="Liew Y.J."/>
            <person name="Baumgarten S."/>
            <person name="Simakov O."/>
            <person name="Wilson M."/>
            <person name="Piel J."/>
            <person name="Ashoor H."/>
            <person name="Bougouffa S."/>
            <person name="Bajic V.B."/>
            <person name="Ryu T."/>
            <person name="Ravasi T."/>
            <person name="Bayer T."/>
            <person name="Micklem G."/>
            <person name="Kim H."/>
            <person name="Bhak J."/>
            <person name="Lajeunesse T.C."/>
            <person name="Voolstra C.R."/>
        </authorList>
    </citation>
    <scope>NUCLEOTIDE SEQUENCE [LARGE SCALE GENOMIC DNA]</scope>
    <source>
        <strain evidence="3 4">CCMP2467</strain>
    </source>
</reference>
<dbReference type="AlphaFoldDB" id="A0A1Q9E306"/>
<keyword evidence="1" id="KW-0732">Signal</keyword>
<evidence type="ECO:0000313" key="4">
    <source>
        <dbReference type="Proteomes" id="UP000186817"/>
    </source>
</evidence>
<dbReference type="Pfam" id="PF13679">
    <property type="entry name" value="Methyltransf_32"/>
    <property type="match status" value="1"/>
</dbReference>
<sequence>MLRWFLCTLLLGSRGVLLPGHVDEGLGAGLRRCAEFLRGPVLQNRLASASPHAPNWMDGATADFLLALDDAALMAAEAHGLQGIEAAKPPWLETLLQTLSSCEARLLAAPRMATGIKAFRMKQKKAEQVACCVEALRDHFDLPRVARVVDLGAGRGWLTRALREALAKPCVGLERDEAQVASARAAVNAEGLSQVSFEVCDLRSPETLLSLLAPQDLLVALHPCGRLGDLTIEALVSLPPARRPGLFLVSCCLHGRSWSPETASEALPAEIDFEAWALLCDDTEDQSPFRFELVALHEKCTRELGYACQWLTTPLWGGGGL</sequence>
<feature type="signal peptide" evidence="1">
    <location>
        <begin position="1"/>
        <end position="15"/>
    </location>
</feature>